<sequence>MPRYSKGHYEVAQLIKALIVVSEGPGAPYVRSQVYSANLVSLFADLFAADNPPVCEVGSNHGPDDICGPACLRGGFGRAGFLLACGLEEERDV</sequence>
<dbReference type="AlphaFoldDB" id="A0A0F9D953"/>
<comment type="caution">
    <text evidence="1">The sequence shown here is derived from an EMBL/GenBank/DDBJ whole genome shotgun (WGS) entry which is preliminary data.</text>
</comment>
<protein>
    <submittedName>
        <fullName evidence="1">Uncharacterized protein</fullName>
    </submittedName>
</protein>
<organism evidence="1">
    <name type="scientific">marine sediment metagenome</name>
    <dbReference type="NCBI Taxonomy" id="412755"/>
    <lineage>
        <taxon>unclassified sequences</taxon>
        <taxon>metagenomes</taxon>
        <taxon>ecological metagenomes</taxon>
    </lineage>
</organism>
<dbReference type="EMBL" id="LAZR01042812">
    <property type="protein sequence ID" value="KKL08608.1"/>
    <property type="molecule type" value="Genomic_DNA"/>
</dbReference>
<evidence type="ECO:0000313" key="1">
    <source>
        <dbReference type="EMBL" id="KKL08608.1"/>
    </source>
</evidence>
<reference evidence="1" key="1">
    <citation type="journal article" date="2015" name="Nature">
        <title>Complex archaea that bridge the gap between prokaryotes and eukaryotes.</title>
        <authorList>
            <person name="Spang A."/>
            <person name="Saw J.H."/>
            <person name="Jorgensen S.L."/>
            <person name="Zaremba-Niedzwiedzka K."/>
            <person name="Martijn J."/>
            <person name="Lind A.E."/>
            <person name="van Eijk R."/>
            <person name="Schleper C."/>
            <person name="Guy L."/>
            <person name="Ettema T.J."/>
        </authorList>
    </citation>
    <scope>NUCLEOTIDE SEQUENCE</scope>
</reference>
<name>A0A0F9D953_9ZZZZ</name>
<proteinExistence type="predicted"/>
<gene>
    <name evidence="1" type="ORF">LCGC14_2574110</name>
</gene>
<accession>A0A0F9D953</accession>
<feature type="non-terminal residue" evidence="1">
    <location>
        <position position="1"/>
    </location>
</feature>